<dbReference type="OrthoDB" id="9778690at2"/>
<dbReference type="InterPro" id="IPR013968">
    <property type="entry name" value="PKS_KR"/>
</dbReference>
<feature type="active site" description="Proton acceptor; for dehydratase activity" evidence="7">
    <location>
        <position position="3163"/>
    </location>
</feature>
<gene>
    <name evidence="11" type="ORF">BJP25_16770</name>
</gene>
<evidence type="ECO:0000259" key="8">
    <source>
        <dbReference type="PROSITE" id="PS50075"/>
    </source>
</evidence>
<dbReference type="SMART" id="SM00823">
    <property type="entry name" value="PKS_PP"/>
    <property type="match status" value="3"/>
</dbReference>
<dbReference type="STRING" id="1193682.BJP25_16770"/>
<keyword evidence="3" id="KW-0808">Transferase</keyword>
<organism evidence="11 12">
    <name type="scientific">Actinokineospora bangkokensis</name>
    <dbReference type="NCBI Taxonomy" id="1193682"/>
    <lineage>
        <taxon>Bacteria</taxon>
        <taxon>Bacillati</taxon>
        <taxon>Actinomycetota</taxon>
        <taxon>Actinomycetes</taxon>
        <taxon>Pseudonocardiales</taxon>
        <taxon>Pseudonocardiaceae</taxon>
        <taxon>Actinokineospora</taxon>
    </lineage>
</organism>
<dbReference type="Proteomes" id="UP000186040">
    <property type="component" value="Unassembled WGS sequence"/>
</dbReference>
<feature type="domain" description="Ketosynthase family 3 (KS3)" evidence="9">
    <location>
        <begin position="974"/>
        <end position="1376"/>
    </location>
</feature>
<reference evidence="11 12" key="1">
    <citation type="submission" date="2016-10" db="EMBL/GenBank/DDBJ databases">
        <title>The Draft Genome Sequence of Actinokineospora bangkokensis 44EHWT reveals the biosynthetic pathway of antifungal compounds Thailandins with unusual extender unit butylmalonyl-CoA.</title>
        <authorList>
            <person name="Greule A."/>
            <person name="Intra B."/>
            <person name="Flemming S."/>
            <person name="Rommel M.G."/>
            <person name="Panbangred W."/>
            <person name="Bechthold A."/>
        </authorList>
    </citation>
    <scope>NUCLEOTIDE SEQUENCE [LARGE SCALE GENOMIC DNA]</scope>
    <source>
        <strain evidence="11 12">44EHW</strain>
    </source>
</reference>
<dbReference type="PROSITE" id="PS52019">
    <property type="entry name" value="PKS_MFAS_DH"/>
    <property type="match status" value="1"/>
</dbReference>
<dbReference type="InterPro" id="IPR016036">
    <property type="entry name" value="Malonyl_transacylase_ACP-bd"/>
</dbReference>
<evidence type="ECO:0000256" key="7">
    <source>
        <dbReference type="PROSITE-ProRule" id="PRU01363"/>
    </source>
</evidence>
<feature type="region of interest" description="C-terminal hotdog fold" evidence="7">
    <location>
        <begin position="3255"/>
        <end position="3391"/>
    </location>
</feature>
<accession>A0A1Q9LMC0</accession>
<evidence type="ECO:0000256" key="5">
    <source>
        <dbReference type="ARBA" id="ARBA00023268"/>
    </source>
</evidence>
<sequence>MTNSGCAVSPVAVVGLACRLPGAGGPAPFWDALRAGADAVRPVPADRWPDAAEVLARYPAGVRLGGFLAEVDTFDAGFFGVSPREAAALDPQQRLVLELAWEALEDAGTPPEVAARRGTGVVLGAMADDYAALTRAGAGAHTLTGLSRGMLAHRVSHVLGLTGPSLTVDAAQAGSLVAVHQACAALHRGEADTVLTGGVHLNLAALGSAVTAEFGALSPTGRCHVFDARADGYVRGEGGVVFALRRLADALADGDRVHAVIAGSALNHDGGGDGLTVPRAAAQAEVIRRAHAAAGITPSDVDFVELHGTGTRAGDPVEAAGLGAVFAGRGAVLPVGSVKTNIGHLEGAAGAAGLLKAVLAVRAGELPASLHHVEPNPAIDLDALGLRVVTALEPLPATAVGGVSSFSMGGANAHVVVRGAAPTESAHDVQSTEDDGGPAALVLSARTGSALRALAARLRDAPASLADTAATLALGRARLAHRAVVVATDRAGADRALDALAEGRPSPAVLPVEPATGRVGFLLPGQGGQRLGAGRGLLAVPAFAEAFDEATAAVDRHLGGPRLREVLHGDDTAALDNTAFAQPALFALQVALARLLAEWGVRPDVLVGHSVGEVAAAQIAGVLTLDEAAELVVARGALMAALPAGGAMGAVEAGAEEITADLGPGVDLAAVNGPRAVVVSGAAGPVAALLDRWAARGRRTSALRVSHAFHSHLLDPVLDDLRAVAGRLRPREPRVAVVSTLTGQRWTAFEPEQWARYWAEHARQPVRFHDAASAAVADGTVTFLELGSGSTLGGLVRADGADGADGADVIATAPLLREGHDEPLTARAAAALATARGEDWSALAGSGRRVSLPTYPFERTRHWAGDGRAARKPAAPEAAVREPATEPAAGVLDHVAAVLGHTDAAAFDADRTFRDLGMDSVLLEELRERLSRLGRAVPSTVVFEHPTPAALATWWDNGGTDTAETPARAAVDPGEPIAVVAMACRAPGGVTTPEQLWELVVDRRDAVGPAPTDRGWALADARGGFLHDAAEFDADLFGISPREAAAMEPQQRVLLELAWEAFERAGGVPAGTTGVFVGAIPQDYGPRAHRAGEAGGHVLTGTTTSVASGRIAYHFGLDGPALTVDTACSSSLVALHLAVRSLRQGEVDTALAGGVTVMSSPGMFAEFAKQGGLAADGRCKAFSADADGTGWAEGAGLLVLRRLTDARRDGDTVLAVIRGSAVNQDGTSNGLTAPNGAAQRRVIRAALADAGLTGADVDLVEAHGTGTRLGDPVEAAALIATYGADRAEPVALGSLKSNIGHAQAAAGVLGVVKAVQAVRHGVRPATLHAENPTGHVEWTGVRLLTEADSWPAGRTRRAAVSSFGISGTNAHLVLEQSVEQGTEDRPEVAGGPVLWPVSGHSPEALAAQVAALADQVDPVPVARALASRTALPHRAVGVGATAGELLDSLASGAVRGVARPGRTAFAFTGQGSQHAAMGRGLAAAFPVFRAAWDEVLGLFPAEVRAAITEGSRIAETQFAQPAIFAFEVAVVRLFASWGVRPDVVIGHSVGEIAAAWAAGVFSLADAAALVVKRGALMGAVTARGAMGAIGLGESEVELPAGVELAAVNAPGSVVVSGDADAVAALVAEHKARGVKASVLAVSHAFHSAHMDPVLDEFRSFVDGVERREPSVRFVRVARDVDPTSTDYWVANVRDAVRFAEGAAGLDAVHVLEVGPTPALTPVLDGCVPAVKGDDEAQAALTAAARLFAGGVDLDWDAVLPAGPRADLPTYAFQRSRFWLHADEAAEDALFHAVRWQPVTVPAAQAGPLAVIAAEGDNPFTEAVRIDDPAESGDAILVSALDAEGTLALLKTAPERLWVLTRDAETDPDQAAVRGLVHSARTERPDLDLRLLDLPREATAEQVDRARRVLAAPGDEVDLAVTAEGVAVRRLHRAARPGTPFQPRGTALITGGTGALGAAVARDLADRGVEHLVLLSRTASRATDLAADLERRGARVTLADCDAADPDALAAVLAATGPVDTVVHAAGTLDDATVDNTTAAALAATRRAKLDAARALDRLVGDVRAFVLFSSFVGVTGNPGQSGYGSANAALDALARDRRARGLPATAVAWGPWAGAGMAEAAADGFRRRGARPLDPARAVDALWAAVAGPDPVVLVADVDWDRFAATVPGPLLRDLVQVAPRTAPAPVGDALDLVRARTAAALGHRDPASIALDRPFRDLGFDSLTSVELRNALAAATGLRLPVGVLYDHPTPRALARHLDRARTGTAAAAPVAAAADEPIAVIGMACRYPGGIRTPDDLWDLVAAGREALGPLPTDRGWDLRALTAAGVVDRGGFLLDADEFDPAFFGISPREALAMDPQQRILLETAWEAVERAGLDTDALHGTATGVFVGASHQEYGPRLDAVGDDVAGNALTGGHPSVASGRISYALGLQGPSLTVDTACSSSLVALHLAARALRAGECGLALAAGATVMASPGVFLEFGKQGGLAADGRCKAFGAGADGTGWAEGAGVLVLERLSDARANGHPVLAVVRGTAVNSDGASNGLTAPNGPAQQRVIAAALADAGLEPSDVDAVEAHGTGTALGDPIEAEALIAAYGRDRSAPLALGSLKSNLGHSQAAAGVAGVIKLVQALRHGVLPRTLHADEPSPHVDWAGGALRLLTEPAPWAPGERTRRAAVSSFGISGTNAHVILEEAPEIPEAAEPAETTEPAAGLVAWPLSAKDGDGLRRRAAELAEWAERTEADPAAVARALAARTTHDHRAVVVGHDRAALVDGLRELTPTRVREGELAFVFPGQGSQRLGAGRALHAADPVFAAALDEVLAALDPGLRAVLWGEDADALNRTEHAQPALFAVEVALHRALTARGVRPGVLLGHSVGSIAAAHVAGVFSLADAAALVTARGKLMQALPEGGAMLAVGAAEDEVAPLLTAGVSIAAVNGPRAVVVSGDADAVDALAAHWAERGVRTARLAVSHAFHSARMDPALDAFRAVAERVTYAEPTLTVVSDVTGEVAGPELATAEHWVRHARQAVRFHDAVTTAAGLGADAFLEVGPGGALTAMIADSAPTATAVALLGRGLPEPDGVTTALARLHAIGRAPAPVPPGTARADVPTYPFRRDSFWLAAPTGRPGAHPVLTDEVTLADTGDLVLSGAVSTAAHPWLAGHVVGGQVLLPGTALLDLVAHAGTRAGGLGVMELTLTTPVVVPAGEQVDIQVKVDSARAVTVHSRREGGSWVVAATGALGEVVPAVRPRPSGAPTPLDRDALYDRFAANGIDYGPAFRGLTGLWRHGTSYTAEVTPPAGLTGGHAVHPALLDTALHAVGLGELDGDPGTALLPFSFTGVVVDGPATGALRATLTPVGPLTAAVEVADDTGRVVVAVDALALRPARPADPAADLLHRVEWTRVELPAAPAPAERFLVHTGHEPAGTLLRMQEFLATPDDRTFVVVTDGQLAGAGVVGLVRSARAEHPGRFALVEAGPQGAEHPDLLAALAIGEPEVALRDGAAFVPRLVRVPATGGTGQGSGIDPDGTVLITGGTGALGALFARHLAEAGAKHLLLVSRRGPAAPGADRLAADLAALGVDVRVEAADLADPEQCAAVLAAADRRISAVVHAAGVLDDGVLAAMTPQRLAAVARPKVDAARNLDRLTRDLDAFVVFTAAAGVLGTAGQANYAAANTALDALAADRAARGLPATALAWGLWEGGMAEHLDEAGRARLARLGIRPLSAADGRALFDAALRSGHTALVPARLDLAALRAADEVPPLLSALVPKPARAARPEPGPDRWAAMAPAERGRALFGLVRARVAAVLGHASPLAVDPDTAFKTLGFDSLASVELRNQLAAATGLALTTTLVFEHPTPAALAAGLASRLADAPPPAPAPAPALEAALDGLRLALADPAERQAVAARLRELLAGSGEPEVEPGLDADVDTASDDELFDLIDKEFGD</sequence>
<evidence type="ECO:0000259" key="10">
    <source>
        <dbReference type="PROSITE" id="PS52019"/>
    </source>
</evidence>
<evidence type="ECO:0000256" key="3">
    <source>
        <dbReference type="ARBA" id="ARBA00022679"/>
    </source>
</evidence>
<dbReference type="CDD" id="cd08956">
    <property type="entry name" value="KR_3_FAS_SDR_x"/>
    <property type="match status" value="1"/>
</dbReference>
<feature type="region of interest" description="N-terminal hotdog fold" evidence="7">
    <location>
        <begin position="3131"/>
        <end position="3247"/>
    </location>
</feature>
<dbReference type="RefSeq" id="WP_075974857.1">
    <property type="nucleotide sequence ID" value="NZ_MKQR01000011.1"/>
</dbReference>
<dbReference type="InterPro" id="IPR032821">
    <property type="entry name" value="PKS_assoc"/>
</dbReference>
<dbReference type="GO" id="GO:0004315">
    <property type="term" value="F:3-oxoacyl-[acyl-carrier-protein] synthase activity"/>
    <property type="evidence" value="ECO:0007669"/>
    <property type="project" value="InterPro"/>
</dbReference>
<dbReference type="Pfam" id="PF00109">
    <property type="entry name" value="ketoacyl-synt"/>
    <property type="match status" value="3"/>
</dbReference>
<evidence type="ECO:0000256" key="6">
    <source>
        <dbReference type="ARBA" id="ARBA00023315"/>
    </source>
</evidence>
<dbReference type="GO" id="GO:0031177">
    <property type="term" value="F:phosphopantetheine binding"/>
    <property type="evidence" value="ECO:0007669"/>
    <property type="project" value="InterPro"/>
</dbReference>
<dbReference type="SUPFAM" id="SSF52151">
    <property type="entry name" value="FabD/lysophospholipase-like"/>
    <property type="match status" value="3"/>
</dbReference>
<keyword evidence="5" id="KW-0511">Multifunctional enzyme</keyword>
<keyword evidence="6" id="KW-0012">Acyltransferase</keyword>
<dbReference type="InterPro" id="IPR014043">
    <property type="entry name" value="Acyl_transferase_dom"/>
</dbReference>
<dbReference type="PROSITE" id="PS52004">
    <property type="entry name" value="KS3_2"/>
    <property type="match status" value="3"/>
</dbReference>
<keyword evidence="1" id="KW-0596">Phosphopantetheine</keyword>
<dbReference type="InterPro" id="IPR020806">
    <property type="entry name" value="PKS_PP-bd"/>
</dbReference>
<proteinExistence type="predicted"/>
<dbReference type="Pfam" id="PF21089">
    <property type="entry name" value="PKS_DH_N"/>
    <property type="match status" value="1"/>
</dbReference>
<dbReference type="Gene3D" id="3.40.50.720">
    <property type="entry name" value="NAD(P)-binding Rossmann-like Domain"/>
    <property type="match status" value="2"/>
</dbReference>
<dbReference type="SUPFAM" id="SSF47336">
    <property type="entry name" value="ACP-like"/>
    <property type="match status" value="3"/>
</dbReference>
<dbReference type="GO" id="GO:0004312">
    <property type="term" value="F:fatty acid synthase activity"/>
    <property type="evidence" value="ECO:0007669"/>
    <property type="project" value="TreeGrafter"/>
</dbReference>
<feature type="domain" description="Ketosynthase family 3 (KS3)" evidence="9">
    <location>
        <begin position="8"/>
        <end position="419"/>
    </location>
</feature>
<dbReference type="InterPro" id="IPR049551">
    <property type="entry name" value="PKS_DH_C"/>
</dbReference>
<evidence type="ECO:0000256" key="4">
    <source>
        <dbReference type="ARBA" id="ARBA00022737"/>
    </source>
</evidence>
<dbReference type="FunFam" id="3.40.47.10:FF:000019">
    <property type="entry name" value="Polyketide synthase type I"/>
    <property type="match status" value="2"/>
</dbReference>
<feature type="active site" description="Proton donor; for dehydratase activity" evidence="7">
    <location>
        <position position="3313"/>
    </location>
</feature>
<dbReference type="GO" id="GO:0006633">
    <property type="term" value="P:fatty acid biosynthetic process"/>
    <property type="evidence" value="ECO:0007669"/>
    <property type="project" value="InterPro"/>
</dbReference>
<feature type="domain" description="Ketosynthase family 3 (KS3)" evidence="9">
    <location>
        <begin position="2277"/>
        <end position="2694"/>
    </location>
</feature>
<dbReference type="InterPro" id="IPR014030">
    <property type="entry name" value="Ketoacyl_synth_N"/>
</dbReference>
<name>A0A1Q9LMC0_9PSEU</name>
<dbReference type="Gene3D" id="3.30.70.3290">
    <property type="match status" value="3"/>
</dbReference>
<evidence type="ECO:0008006" key="13">
    <source>
        <dbReference type="Google" id="ProtNLM"/>
    </source>
</evidence>
<dbReference type="InterPro" id="IPR036291">
    <property type="entry name" value="NAD(P)-bd_dom_sf"/>
</dbReference>
<dbReference type="Pfam" id="PF00550">
    <property type="entry name" value="PP-binding"/>
    <property type="match status" value="3"/>
</dbReference>
<dbReference type="FunFam" id="1.10.1200.10:FF:000007">
    <property type="entry name" value="Probable polyketide synthase pks17"/>
    <property type="match status" value="1"/>
</dbReference>
<dbReference type="InterPro" id="IPR036736">
    <property type="entry name" value="ACP-like_sf"/>
</dbReference>
<dbReference type="PANTHER" id="PTHR43775">
    <property type="entry name" value="FATTY ACID SYNTHASE"/>
    <property type="match status" value="1"/>
</dbReference>
<dbReference type="Pfam" id="PF14765">
    <property type="entry name" value="PS-DH"/>
    <property type="match status" value="1"/>
</dbReference>
<dbReference type="Gene3D" id="1.10.1200.10">
    <property type="entry name" value="ACP-like"/>
    <property type="match status" value="3"/>
</dbReference>
<dbReference type="SUPFAM" id="SSF53901">
    <property type="entry name" value="Thiolase-like"/>
    <property type="match status" value="3"/>
</dbReference>
<dbReference type="Pfam" id="PF02801">
    <property type="entry name" value="Ketoacyl-synt_C"/>
    <property type="match status" value="3"/>
</dbReference>
<evidence type="ECO:0000313" key="11">
    <source>
        <dbReference type="EMBL" id="OLR93155.1"/>
    </source>
</evidence>
<dbReference type="PROSITE" id="PS50075">
    <property type="entry name" value="CARRIER"/>
    <property type="match status" value="3"/>
</dbReference>
<dbReference type="InterPro" id="IPR049552">
    <property type="entry name" value="PKS_DH_N"/>
</dbReference>
<dbReference type="Gene3D" id="3.10.129.110">
    <property type="entry name" value="Polyketide synthase dehydratase"/>
    <property type="match status" value="1"/>
</dbReference>
<dbReference type="PROSITE" id="PS00606">
    <property type="entry name" value="KS3_1"/>
    <property type="match status" value="2"/>
</dbReference>
<keyword evidence="4" id="KW-0677">Repeat</keyword>
<feature type="domain" description="Carrier" evidence="8">
    <location>
        <begin position="885"/>
        <end position="959"/>
    </location>
</feature>
<dbReference type="SMART" id="SM00827">
    <property type="entry name" value="PKS_AT"/>
    <property type="match status" value="3"/>
</dbReference>
<dbReference type="InterPro" id="IPR057326">
    <property type="entry name" value="KR_dom"/>
</dbReference>
<dbReference type="InterPro" id="IPR006162">
    <property type="entry name" value="Ppantetheine_attach_site"/>
</dbReference>
<dbReference type="InterPro" id="IPR009081">
    <property type="entry name" value="PP-bd_ACP"/>
</dbReference>
<dbReference type="SMART" id="SM01294">
    <property type="entry name" value="PKS_PP_betabranch"/>
    <property type="match status" value="1"/>
</dbReference>
<dbReference type="InterPro" id="IPR016035">
    <property type="entry name" value="Acyl_Trfase/lysoPLipase"/>
</dbReference>
<dbReference type="Pfam" id="PF00698">
    <property type="entry name" value="Acyl_transf_1"/>
    <property type="match status" value="3"/>
</dbReference>
<dbReference type="InterPro" id="IPR018201">
    <property type="entry name" value="Ketoacyl_synth_AS"/>
</dbReference>
<feature type="domain" description="PKS/mFAS DH" evidence="10">
    <location>
        <begin position="3131"/>
        <end position="3391"/>
    </location>
</feature>
<dbReference type="InterPro" id="IPR020841">
    <property type="entry name" value="PKS_Beta-ketoAc_synthase_dom"/>
</dbReference>
<dbReference type="InterPro" id="IPR042104">
    <property type="entry name" value="PKS_dehydratase_sf"/>
</dbReference>
<dbReference type="InterPro" id="IPR020807">
    <property type="entry name" value="PKS_DH"/>
</dbReference>
<dbReference type="InterPro" id="IPR016039">
    <property type="entry name" value="Thiolase-like"/>
</dbReference>
<evidence type="ECO:0000256" key="2">
    <source>
        <dbReference type="ARBA" id="ARBA00022553"/>
    </source>
</evidence>
<evidence type="ECO:0000256" key="1">
    <source>
        <dbReference type="ARBA" id="ARBA00022450"/>
    </source>
</evidence>
<dbReference type="SMART" id="SM00826">
    <property type="entry name" value="PKS_DH"/>
    <property type="match status" value="1"/>
</dbReference>
<dbReference type="PANTHER" id="PTHR43775:SF51">
    <property type="entry name" value="INACTIVE PHENOLPHTHIOCEROL SYNTHESIS POLYKETIDE SYNTHASE TYPE I PKS1-RELATED"/>
    <property type="match status" value="1"/>
</dbReference>
<dbReference type="SUPFAM" id="SSF55048">
    <property type="entry name" value="Probable ACP-binding domain of malonyl-CoA ACP transacylase"/>
    <property type="match status" value="3"/>
</dbReference>
<dbReference type="InterPro" id="IPR049900">
    <property type="entry name" value="PKS_mFAS_DH"/>
</dbReference>
<protein>
    <recommendedName>
        <fullName evidence="13">Polyketide synthase</fullName>
    </recommendedName>
</protein>
<dbReference type="Pfam" id="PF08659">
    <property type="entry name" value="KR"/>
    <property type="match status" value="2"/>
</dbReference>
<dbReference type="SMART" id="SM00825">
    <property type="entry name" value="PKS_KS"/>
    <property type="match status" value="3"/>
</dbReference>
<comment type="caution">
    <text evidence="11">The sequence shown here is derived from an EMBL/GenBank/DDBJ whole genome shotgun (WGS) entry which is preliminary data.</text>
</comment>
<evidence type="ECO:0000313" key="12">
    <source>
        <dbReference type="Proteomes" id="UP000186040"/>
    </source>
</evidence>
<evidence type="ECO:0000259" key="9">
    <source>
        <dbReference type="PROSITE" id="PS52004"/>
    </source>
</evidence>
<feature type="domain" description="Carrier" evidence="8">
    <location>
        <begin position="2185"/>
        <end position="2263"/>
    </location>
</feature>
<feature type="domain" description="Carrier" evidence="8">
    <location>
        <begin position="3793"/>
        <end position="3868"/>
    </location>
</feature>
<dbReference type="SUPFAM" id="SSF51735">
    <property type="entry name" value="NAD(P)-binding Rossmann-fold domains"/>
    <property type="match status" value="4"/>
</dbReference>
<dbReference type="InterPro" id="IPR050091">
    <property type="entry name" value="PKS_NRPS_Biosynth_Enz"/>
</dbReference>
<dbReference type="CDD" id="cd00833">
    <property type="entry name" value="PKS"/>
    <property type="match status" value="3"/>
</dbReference>
<dbReference type="Pfam" id="PF16197">
    <property type="entry name" value="KAsynt_C_assoc"/>
    <property type="match status" value="3"/>
</dbReference>
<dbReference type="SMART" id="SM00822">
    <property type="entry name" value="PKS_KR"/>
    <property type="match status" value="2"/>
</dbReference>
<dbReference type="InterPro" id="IPR014031">
    <property type="entry name" value="Ketoacyl_synth_C"/>
</dbReference>
<keyword evidence="12" id="KW-1185">Reference proteome</keyword>
<dbReference type="PROSITE" id="PS00012">
    <property type="entry name" value="PHOSPHOPANTETHEINE"/>
    <property type="match status" value="2"/>
</dbReference>
<dbReference type="EMBL" id="MKQR01000011">
    <property type="protein sequence ID" value="OLR93155.1"/>
    <property type="molecule type" value="Genomic_DNA"/>
</dbReference>
<dbReference type="Gene3D" id="3.40.366.10">
    <property type="entry name" value="Malonyl-Coenzyme A Acyl Carrier Protein, domain 2"/>
    <property type="match status" value="3"/>
</dbReference>
<keyword evidence="2" id="KW-0597">Phosphoprotein</keyword>
<dbReference type="InterPro" id="IPR001227">
    <property type="entry name" value="Ac_transferase_dom_sf"/>
</dbReference>
<dbReference type="Gene3D" id="3.40.47.10">
    <property type="match status" value="3"/>
</dbReference>